<dbReference type="EMBL" id="SOJN01000072">
    <property type="protein sequence ID" value="TET45925.1"/>
    <property type="molecule type" value="Genomic_DNA"/>
</dbReference>
<evidence type="ECO:0000313" key="5">
    <source>
        <dbReference type="EMBL" id="TET45925.1"/>
    </source>
</evidence>
<dbReference type="InterPro" id="IPR017900">
    <property type="entry name" value="4Fe4S_Fe_S_CS"/>
</dbReference>
<dbReference type="Pfam" id="PF07992">
    <property type="entry name" value="Pyr_redox_2"/>
    <property type="match status" value="1"/>
</dbReference>
<dbReference type="PROSITE" id="PS00198">
    <property type="entry name" value="4FE4S_FER_1"/>
    <property type="match status" value="1"/>
</dbReference>
<comment type="caution">
    <text evidence="5">The sequence shown here is derived from an EMBL/GenBank/DDBJ whole genome shotgun (WGS) entry which is preliminary data.</text>
</comment>
<evidence type="ECO:0000256" key="2">
    <source>
        <dbReference type="ARBA" id="ARBA00023004"/>
    </source>
</evidence>
<sequence>MASTCQAEQEGDLAVRRSATDDKPIIFGSESEVPITAISLATTLFNKTGSWKNIEPYYSDKMPPCNNMCPSGEDIVMQLSLIKQGRFKEAVDLLKSENPLPAICGRVCPHFCEQECNRESLGESIAIRAIERFLGDYALEKGWRPRKQNKSGKKVAVVGSGPGGLSCAHFLGRYGHRVTVFEALSKPGGMMRVGIPSYRLPRDVLDAEIGQIESSGVRIECGARLGESLSWKDLSKFDAVCLATGFHRSRALGIPGEDFDGVLSGVDLLRKLNAGKRVKLGKRVGIIGGGNTAVDVARSVLRLGKSPIVLYRRTRREMPAIVEEIDDAIEEGVELHFLVSPIRVIARAGKVSRVECLRMRLGPPDGSGRRRPIPIKGSEFKVKVDNLVAAIGEVADTSFMPESIKKNGKVIVDKYGSTPVKPVFACGDVATGEGTVTHAIGSGKFAAVAIDRFLRGSKKGIRPGTIRLSGRQYSDYVTRFEDLNIDYLEEIERPSQPKIPLSERKKGFKEVNQGPDSSTVVKEADRCFSCGTCNYCENCLIYCPDLAVRWKRGKKALWFSYDYCKGCGICSTECPRDAIEMREVSKADSGGQ</sequence>
<dbReference type="Pfam" id="PF00037">
    <property type="entry name" value="Fer4"/>
    <property type="match status" value="1"/>
</dbReference>
<dbReference type="AlphaFoldDB" id="A0A523UTU4"/>
<keyword evidence="1" id="KW-0479">Metal-binding</keyword>
<dbReference type="InterPro" id="IPR009051">
    <property type="entry name" value="Helical_ferredxn"/>
</dbReference>
<dbReference type="NCBIfam" id="NF009410">
    <property type="entry name" value="PRK12771.1"/>
    <property type="match status" value="1"/>
</dbReference>
<feature type="domain" description="4Fe-4S ferredoxin-type" evidence="4">
    <location>
        <begin position="555"/>
        <end position="584"/>
    </location>
</feature>
<evidence type="ECO:0000256" key="1">
    <source>
        <dbReference type="ARBA" id="ARBA00022723"/>
    </source>
</evidence>
<reference evidence="5 6" key="1">
    <citation type="submission" date="2019-03" db="EMBL/GenBank/DDBJ databases">
        <title>Metabolic potential of uncultured bacteria and archaea associated with petroleum seepage in deep-sea sediments.</title>
        <authorList>
            <person name="Dong X."/>
            <person name="Hubert C."/>
        </authorList>
    </citation>
    <scope>NUCLEOTIDE SEQUENCE [LARGE SCALE GENOMIC DNA]</scope>
    <source>
        <strain evidence="5">E44_bin18</strain>
    </source>
</reference>
<dbReference type="InterPro" id="IPR036188">
    <property type="entry name" value="FAD/NAD-bd_sf"/>
</dbReference>
<keyword evidence="2" id="KW-0408">Iron</keyword>
<evidence type="ECO:0000313" key="6">
    <source>
        <dbReference type="Proteomes" id="UP000315525"/>
    </source>
</evidence>
<proteinExistence type="predicted"/>
<dbReference type="SUPFAM" id="SSF51971">
    <property type="entry name" value="Nucleotide-binding domain"/>
    <property type="match status" value="2"/>
</dbReference>
<dbReference type="GO" id="GO:0046872">
    <property type="term" value="F:metal ion binding"/>
    <property type="evidence" value="ECO:0007669"/>
    <property type="project" value="UniProtKB-KW"/>
</dbReference>
<dbReference type="GO" id="GO:0016491">
    <property type="term" value="F:oxidoreductase activity"/>
    <property type="evidence" value="ECO:0007669"/>
    <property type="project" value="InterPro"/>
</dbReference>
<dbReference type="InterPro" id="IPR023753">
    <property type="entry name" value="FAD/NAD-binding_dom"/>
</dbReference>
<dbReference type="PANTHER" id="PTHR42783:SF3">
    <property type="entry name" value="GLUTAMATE SYNTHASE [NADPH] SMALL CHAIN-RELATED"/>
    <property type="match status" value="1"/>
</dbReference>
<dbReference type="SUPFAM" id="SSF46548">
    <property type="entry name" value="alpha-helical ferredoxin"/>
    <property type="match status" value="2"/>
</dbReference>
<dbReference type="Gene3D" id="3.30.70.20">
    <property type="match status" value="1"/>
</dbReference>
<dbReference type="GO" id="GO:0051536">
    <property type="term" value="F:iron-sulfur cluster binding"/>
    <property type="evidence" value="ECO:0007669"/>
    <property type="project" value="UniProtKB-KW"/>
</dbReference>
<organism evidence="5 6">
    <name type="scientific">candidate division TA06 bacterium</name>
    <dbReference type="NCBI Taxonomy" id="2250710"/>
    <lineage>
        <taxon>Bacteria</taxon>
        <taxon>Bacteria division TA06</taxon>
    </lineage>
</organism>
<dbReference type="PRINTS" id="PR00368">
    <property type="entry name" value="FADPNR"/>
</dbReference>
<dbReference type="PANTHER" id="PTHR42783">
    <property type="entry name" value="GLUTAMATE SYNTHASE [NADPH] SMALL CHAIN"/>
    <property type="match status" value="1"/>
</dbReference>
<evidence type="ECO:0000259" key="4">
    <source>
        <dbReference type="PROSITE" id="PS51379"/>
    </source>
</evidence>
<gene>
    <name evidence="5" type="ORF">E3J62_05830</name>
</gene>
<keyword evidence="3" id="KW-0411">Iron-sulfur</keyword>
<dbReference type="PROSITE" id="PS51379">
    <property type="entry name" value="4FE4S_FER_2"/>
    <property type="match status" value="1"/>
</dbReference>
<dbReference type="InterPro" id="IPR028261">
    <property type="entry name" value="DPD_II"/>
</dbReference>
<dbReference type="Proteomes" id="UP000315525">
    <property type="component" value="Unassembled WGS sequence"/>
</dbReference>
<dbReference type="Pfam" id="PF14691">
    <property type="entry name" value="Fer4_20"/>
    <property type="match status" value="1"/>
</dbReference>
<dbReference type="PRINTS" id="PR00469">
    <property type="entry name" value="PNDRDTASEII"/>
</dbReference>
<accession>A0A523UTU4</accession>
<name>A0A523UTU4_UNCT6</name>
<dbReference type="Gene3D" id="3.50.50.60">
    <property type="entry name" value="FAD/NAD(P)-binding domain"/>
    <property type="match status" value="3"/>
</dbReference>
<dbReference type="Gene3D" id="1.10.1060.10">
    <property type="entry name" value="Alpha-helical ferredoxin"/>
    <property type="match status" value="1"/>
</dbReference>
<protein>
    <submittedName>
        <fullName evidence="5">Glutamate synthase</fullName>
    </submittedName>
</protein>
<dbReference type="InterPro" id="IPR017896">
    <property type="entry name" value="4Fe4S_Fe-S-bd"/>
</dbReference>
<evidence type="ECO:0000256" key="3">
    <source>
        <dbReference type="ARBA" id="ARBA00023014"/>
    </source>
</evidence>